<dbReference type="Pfam" id="PF13449">
    <property type="entry name" value="Phytase-like"/>
    <property type="match status" value="1"/>
</dbReference>
<protein>
    <recommendedName>
        <fullName evidence="1">Phytase-like domain-containing protein</fullName>
    </recommendedName>
</protein>
<evidence type="ECO:0000313" key="2">
    <source>
        <dbReference type="EMBL" id="ASJ72143.1"/>
    </source>
</evidence>
<reference evidence="2 3" key="1">
    <citation type="submission" date="2016-12" db="EMBL/GenBank/DDBJ databases">
        <authorList>
            <person name="Song W.-J."/>
            <person name="Kurnit D.M."/>
        </authorList>
    </citation>
    <scope>NUCLEOTIDE SEQUENCE [LARGE SCALE GENOMIC DNA]</scope>
    <source>
        <strain evidence="2 3">IMCC3135</strain>
    </source>
</reference>
<dbReference type="EMBL" id="CP018632">
    <property type="protein sequence ID" value="ASJ72143.1"/>
    <property type="molecule type" value="Genomic_DNA"/>
</dbReference>
<dbReference type="PANTHER" id="PTHR46928:SF1">
    <property type="entry name" value="MESENCHYME-SPECIFIC CELL SURFACE GLYCOPROTEIN"/>
    <property type="match status" value="1"/>
</dbReference>
<evidence type="ECO:0000313" key="3">
    <source>
        <dbReference type="Proteomes" id="UP000250079"/>
    </source>
</evidence>
<accession>A0A2Z2NLV3</accession>
<dbReference type="SUPFAM" id="SSF51004">
    <property type="entry name" value="C-terminal (heme d1) domain of cytochrome cd1-nitrite reductase"/>
    <property type="match status" value="1"/>
</dbReference>
<dbReference type="RefSeq" id="WP_169727436.1">
    <property type="nucleotide sequence ID" value="NZ_CP018632.1"/>
</dbReference>
<sequence>MPPTPTRTRLSVMIGGILLATSVSPVIAADYFGRIASFPVAANLPVDVAPDTETSAEIISASDDGMTLIYSDSPLGGIGFIDITDPTLPAAAGFVSLDGEPTSVVVAGSYALVGVNTSSSYAEPAGKLVMVEISSQSVVAECELGGQPDSVALSSDKSLVAVAIENERDEELNDGALPQLPAGFVSVLSLGDKGSMDCAGLKRIELTGLDMVGSDDPEPEFVDFNENNELVVTLQENNHLAVIDANTGKLLNDFTAGTVDLINVDVAEEGALTFSGQQLGRVREPDAVKWLDDERFVTANEGDYQGGSRGFSIFDKHGAMLYDSGLDLEYRIAQAGHYPENRSGNKGVEPEGLEVASFNGETYLFVLAERAGMVAVYKDTGAEPEFIQLLPAGVAPEGVIAIPSRSLLAVANEADLVADGGVRSQVMLYAQDQNVASYPTIESGRIDGKPVAWGALSGLAADPVVPGLLYAVNDSFYGMQPQLLTIDASTQPARITQATTITRNGSAAQSLDLEGVASDGQGGFWLASEGRTERLIPHAVLHVNAQGQIQKQISFPPELLAVEKRFGSEGITQIGDTLWIAIQRSWSDDPEGMTKLLAYDLKNETWGAVHYPLESADEGWVGLSEITTYGDAVYIVERDNQIAQDARIKRLYRVALDELKPAALGSQLPVVEKWLVHDFVPDLQAFNGYVLDKIEGFTIDAAGAAYAVTDNDGVDGSNGETLFFNVSLDDRVSVE</sequence>
<keyword evidence="3" id="KW-1185">Reference proteome</keyword>
<evidence type="ECO:0000259" key="1">
    <source>
        <dbReference type="Pfam" id="PF13449"/>
    </source>
</evidence>
<organism evidence="2 3">
    <name type="scientific">Granulosicoccus antarcticus IMCC3135</name>
    <dbReference type="NCBI Taxonomy" id="1192854"/>
    <lineage>
        <taxon>Bacteria</taxon>
        <taxon>Pseudomonadati</taxon>
        <taxon>Pseudomonadota</taxon>
        <taxon>Gammaproteobacteria</taxon>
        <taxon>Chromatiales</taxon>
        <taxon>Granulosicoccaceae</taxon>
        <taxon>Granulosicoccus</taxon>
    </lineage>
</organism>
<gene>
    <name evidence="2" type="ORF">IMCC3135_10245</name>
</gene>
<dbReference type="Gene3D" id="2.130.10.10">
    <property type="entry name" value="YVTN repeat-like/Quinoprotein amine dehydrogenase"/>
    <property type="match status" value="1"/>
</dbReference>
<feature type="domain" description="Phytase-like" evidence="1">
    <location>
        <begin position="452"/>
        <end position="712"/>
    </location>
</feature>
<dbReference type="AlphaFoldDB" id="A0A2Z2NLV3"/>
<dbReference type="InterPro" id="IPR015943">
    <property type="entry name" value="WD40/YVTN_repeat-like_dom_sf"/>
</dbReference>
<dbReference type="PANTHER" id="PTHR46928">
    <property type="entry name" value="MESENCHYME-SPECIFIC CELL SURFACE GLYCOPROTEIN"/>
    <property type="match status" value="1"/>
</dbReference>
<name>A0A2Z2NLV3_9GAMM</name>
<dbReference type="InterPro" id="IPR011048">
    <property type="entry name" value="Haem_d1_sf"/>
</dbReference>
<dbReference type="KEGG" id="gai:IMCC3135_10245"/>
<dbReference type="InterPro" id="IPR052956">
    <property type="entry name" value="Mesenchyme-surface_protein"/>
</dbReference>
<dbReference type="InterPro" id="IPR027372">
    <property type="entry name" value="Phytase-like_dom"/>
</dbReference>
<dbReference type="Proteomes" id="UP000250079">
    <property type="component" value="Chromosome"/>
</dbReference>
<proteinExistence type="predicted"/>